<keyword evidence="6" id="KW-1185">Reference proteome</keyword>
<feature type="domain" description="Bacterial Ig-like" evidence="3">
    <location>
        <begin position="250"/>
        <end position="340"/>
    </location>
</feature>
<evidence type="ECO:0000313" key="5">
    <source>
        <dbReference type="EMBL" id="MFD1225924.1"/>
    </source>
</evidence>
<feature type="domain" description="Bacterial Ig-like" evidence="3">
    <location>
        <begin position="573"/>
        <end position="659"/>
    </location>
</feature>
<dbReference type="Pfam" id="PF17936">
    <property type="entry name" value="Big_6"/>
    <property type="match status" value="1"/>
</dbReference>
<dbReference type="EMBL" id="JBHTMA010000005">
    <property type="protein sequence ID" value="MFD1225924.1"/>
    <property type="molecule type" value="Genomic_DNA"/>
</dbReference>
<feature type="domain" description="Bacterial Ig-like" evidence="3">
    <location>
        <begin position="365"/>
        <end position="447"/>
    </location>
</feature>
<feature type="domain" description="Bacterial Ig-like" evidence="3">
    <location>
        <begin position="788"/>
        <end position="870"/>
    </location>
</feature>
<feature type="domain" description="Bacterial Ig-like" evidence="3">
    <location>
        <begin position="460"/>
        <end position="551"/>
    </location>
</feature>
<feature type="domain" description="Biofilm-associated protein BapA-like prefix-like" evidence="4">
    <location>
        <begin position="25"/>
        <end position="85"/>
    </location>
</feature>
<feature type="domain" description="Bacterial Ig-like" evidence="3">
    <location>
        <begin position="676"/>
        <end position="765"/>
    </location>
</feature>
<gene>
    <name evidence="5" type="ORF">ACFQ35_01880</name>
</gene>
<evidence type="ECO:0000259" key="4">
    <source>
        <dbReference type="Pfam" id="PF22783"/>
    </source>
</evidence>
<dbReference type="Pfam" id="PF19077">
    <property type="entry name" value="Big_13"/>
    <property type="match status" value="8"/>
</dbReference>
<dbReference type="NCBIfam" id="NF033510">
    <property type="entry name" value="Ca_tandemer"/>
    <property type="match status" value="9"/>
</dbReference>
<evidence type="ECO:0000259" key="3">
    <source>
        <dbReference type="Pfam" id="PF19077"/>
    </source>
</evidence>
<evidence type="ECO:0000313" key="6">
    <source>
        <dbReference type="Proteomes" id="UP001597263"/>
    </source>
</evidence>
<comment type="caution">
    <text evidence="5">The sequence shown here is derived from an EMBL/GenBank/DDBJ whole genome shotgun (WGS) entry which is preliminary data.</text>
</comment>
<protein>
    <submittedName>
        <fullName evidence="5">Ig-like domain-containing protein</fullName>
    </submittedName>
</protein>
<dbReference type="Gene3D" id="2.60.40.10">
    <property type="entry name" value="Immunoglobulins"/>
    <property type="match status" value="3"/>
</dbReference>
<evidence type="ECO:0000256" key="1">
    <source>
        <dbReference type="SAM" id="MobiDB-lite"/>
    </source>
</evidence>
<reference evidence="6" key="1">
    <citation type="journal article" date="2019" name="Int. J. Syst. Evol. Microbiol.">
        <title>The Global Catalogue of Microorganisms (GCM) 10K type strain sequencing project: providing services to taxonomists for standard genome sequencing and annotation.</title>
        <authorList>
            <consortium name="The Broad Institute Genomics Platform"/>
            <consortium name="The Broad Institute Genome Sequencing Center for Infectious Disease"/>
            <person name="Wu L."/>
            <person name="Ma J."/>
        </authorList>
    </citation>
    <scope>NUCLEOTIDE SEQUENCE [LARGE SCALE GENOMIC DNA]</scope>
    <source>
        <strain evidence="6">CCUG 49584</strain>
    </source>
</reference>
<name>A0ABW3V093_9HYPH</name>
<feature type="region of interest" description="Disordered" evidence="1">
    <location>
        <begin position="135"/>
        <end position="160"/>
    </location>
</feature>
<dbReference type="InterPro" id="IPR044016">
    <property type="entry name" value="Big_13"/>
</dbReference>
<feature type="domain" description="Bacterial Ig-like" evidence="3">
    <location>
        <begin position="890"/>
        <end position="971"/>
    </location>
</feature>
<accession>A0ABW3V093</accession>
<dbReference type="InterPro" id="IPR048051">
    <property type="entry name" value="BapA-like_prefix-like"/>
</dbReference>
<dbReference type="Gene3D" id="3.30.420.430">
    <property type="match status" value="6"/>
</dbReference>
<dbReference type="RefSeq" id="WP_377700333.1">
    <property type="nucleotide sequence ID" value="NZ_JBHTMA010000005.1"/>
</dbReference>
<evidence type="ECO:0000259" key="2">
    <source>
        <dbReference type="Pfam" id="PF17936"/>
    </source>
</evidence>
<dbReference type="Pfam" id="PF22783">
    <property type="entry name" value="BapA_N"/>
    <property type="match status" value="1"/>
</dbReference>
<feature type="domain" description="Bacterial Ig" evidence="2">
    <location>
        <begin position="153"/>
        <end position="233"/>
    </location>
</feature>
<dbReference type="Proteomes" id="UP001597263">
    <property type="component" value="Unassembled WGS sequence"/>
</dbReference>
<dbReference type="InterPro" id="IPR041498">
    <property type="entry name" value="Big_6"/>
</dbReference>
<feature type="domain" description="Bacterial Ig-like" evidence="3">
    <location>
        <begin position="981"/>
        <end position="1075"/>
    </location>
</feature>
<sequence>MAKKPVSSSSNSARGEGHAVTKSGNTVYVAIDPSSVVKYVRAGNDLLIHQDNGKVIRIRGFFTAQDMQKLELVYKHDGSEWPVKAIQSTIPVDDETGTEVEFSGVAQNSDGGDNNLLALAALGAAAIGIATGGRGGSGSGGGGGGGGAPEKPAPKSPELATKANADGTVTATGLAAAGSSVSVTFPDGSSRVVVAGADGKFSVTSLKPQETGKVTAVVTDANGKSSPPKVVEYIDKVAPGKPDSLSYTDNEGSITGKIPEKGVTDDARPTLSGKAEPGSTITVRDGTTVIGTTIVDAQGNWTFRPTTALAQGEHKITFTATDKAKNESAPSTEFIFTVDTVAPPVPAVKAVMDNEKENGGSVALTSGGWTNDATPEFSGEGAEAGTTIYFYDNGNEIGKTVVGADGKWKFTPAVNLQDGKHSVTLKAVDKAGNTSAASTAFELNVDTVAPNAPSIGQIIDDVGSVTGIIGSGKTTDDTKPTLSGSGAEGGSIVKVYDNGKLIGETTANANGTWTFTPAIALAEGTHVFTVTSTDKADNEGPSSTPWTIEVDVTAPDAAFVPVIMNASDDVQPNVGTVAHEGFTNDTTPRLNGKGAEPSGFIRIYEGTTLLGQVQADENGNWAFDVPARAEGSHSFVAKTVDAAGNEGSSSDPFTLTIDTTAPIASDAVITQVLDTAEPHTGNIAHGGLTNDARPTVSGTAVDGITLIRIYDGTTLLDEVEVVNGIWSFTPESALLNGAHNFRIKAVDAAGNEGPYSPTWSVTVDTTAPGAPVIAQIQDDVGTVKGNVTDGMTTDAVRPKLSGGSAEAGSTVKIYDKGVLIGETTANANGTWSFTPTSDLAEGSHVFTVTSTDKAGNEGVPSANWTVTVDTIAPELPVISQLFDTKGEELSENMISGERRPTLTGEAEAGSVVTIYDNGKKIGTVIAEEDGTWSFEPKNNLGQGEHKFTIKSTDAAGNTSEVSEPFTFTVDTVAPNRPEISTITDGVGSITGLVKANGVTDDARPVLSGKAEAGSTVTIYDFGEVIGTVTADANGGWTFTPDADLTDGGHSFSVTATDAAGNVSPASKAFVITVDTVAPDA</sequence>
<proteinExistence type="predicted"/>
<feature type="non-terminal residue" evidence="5">
    <location>
        <position position="1080"/>
    </location>
</feature>
<dbReference type="InterPro" id="IPR013783">
    <property type="entry name" value="Ig-like_fold"/>
</dbReference>
<organism evidence="5 6">
    <name type="scientific">Pseudochrobactrum kiredjianiae</name>
    <dbReference type="NCBI Taxonomy" id="386305"/>
    <lineage>
        <taxon>Bacteria</taxon>
        <taxon>Pseudomonadati</taxon>
        <taxon>Pseudomonadota</taxon>
        <taxon>Alphaproteobacteria</taxon>
        <taxon>Hyphomicrobiales</taxon>
        <taxon>Brucellaceae</taxon>
        <taxon>Pseudochrobactrum</taxon>
    </lineage>
</organism>
<feature type="compositionally biased region" description="Gly residues" evidence="1">
    <location>
        <begin position="135"/>
        <end position="148"/>
    </location>
</feature>